<feature type="compositionally biased region" description="Low complexity" evidence="1">
    <location>
        <begin position="267"/>
        <end position="294"/>
    </location>
</feature>
<feature type="region of interest" description="Disordered" evidence="1">
    <location>
        <begin position="156"/>
        <end position="184"/>
    </location>
</feature>
<keyword evidence="2" id="KW-0812">Transmembrane</keyword>
<dbReference type="GeneID" id="318843"/>
<dbReference type="PaxDb" id="7227-FBpp0303353"/>
<dbReference type="EMBL" id="AE014134">
    <property type="protein sequence ID" value="AFH03612.1"/>
    <property type="molecule type" value="Genomic_DNA"/>
</dbReference>
<reference evidence="6" key="12">
    <citation type="journal article" date="2015" name="Genome Res.">
        <title>The Release 6 reference sequence of the Drosophila melanogaster genome.</title>
        <authorList>
            <person name="Hoskins R.A."/>
            <person name="Carlson J.W."/>
            <person name="Wan K.H."/>
            <person name="Park S."/>
            <person name="Mendez I."/>
            <person name="Galle S.E."/>
            <person name="Booth B.W."/>
            <person name="Pfeiffer B.D."/>
            <person name="George R.A."/>
            <person name="Svirskas R."/>
            <person name="Krzywinski M."/>
            <person name="Schein J."/>
            <person name="Accardo M.C."/>
            <person name="Damia E."/>
            <person name="Messina G."/>
            <person name="Mendez-Lago M."/>
            <person name="de Pablos B."/>
            <person name="Demakova O.V."/>
            <person name="Andreyeva E.N."/>
            <person name="Boldyreva L.V."/>
            <person name="Marra M."/>
            <person name="Carvalho A.B."/>
            <person name="Dimitri P."/>
            <person name="Villasante A."/>
            <person name="Zhimulev I.F."/>
            <person name="Rubin G.M."/>
            <person name="Karpen G.H."/>
            <person name="Celniker S.E."/>
        </authorList>
    </citation>
    <scope>NUCLEOTIDE SEQUENCE</scope>
</reference>
<dbReference type="KEGG" id="dme:Dmel_CG43394"/>
<reference evidence="6 8" key="9">
    <citation type="journal article" date="2007" name="Science">
        <title>Sequence finishing and mapping of Drosophila melanogaster heterochromatin.</title>
        <authorList>
            <person name="Hoskins R.A."/>
            <person name="Carlson J.W."/>
            <person name="Kennedy C."/>
            <person name="Acevedo D."/>
            <person name="Evans-Holm M."/>
            <person name="Frise E."/>
            <person name="Wan K.H."/>
            <person name="Park S."/>
            <person name="Mendez-Lago M."/>
            <person name="Rossi F."/>
            <person name="Villasante A."/>
            <person name="Dimitri P."/>
            <person name="Karpen G.H."/>
            <person name="Celniker S.E."/>
        </authorList>
    </citation>
    <scope>NUCLEOTIDE SEQUENCE [LARGE SCALE GENOMIC DNA]</scope>
    <source>
        <strain evidence="8">Berkeley</strain>
    </source>
</reference>
<dbReference type="PANTHER" id="PTHR14905">
    <property type="entry name" value="NG37"/>
    <property type="match status" value="1"/>
</dbReference>
<feature type="chain" id="PRO_5015096690" evidence="3">
    <location>
        <begin position="25"/>
        <end position="948"/>
    </location>
</feature>
<keyword evidence="3" id="KW-0732">Signal</keyword>
<reference evidence="8" key="4">
    <citation type="journal article" date="2002" name="Genome Biol.">
        <title>The transposable elements of the Drosophila melanogaster euchromatin: a genomics perspective.</title>
        <authorList>
            <person name="Kaminker J.S."/>
            <person name="Bergman C.M."/>
            <person name="Kronmiller B."/>
            <person name="Carlson J."/>
            <person name="Svirskas R."/>
            <person name="Patel S."/>
            <person name="Frise E."/>
            <person name="Wheeler D.A."/>
            <person name="Lewis S.E."/>
            <person name="Rubin G.M."/>
            <person name="Ashburner M."/>
            <person name="Celniker S.E."/>
        </authorList>
    </citation>
    <scope>NUCLEOTIDE SEQUENCE [LARGE SCALE GENOMIC DNA]</scope>
    <source>
        <strain evidence="8">Berkeley</strain>
    </source>
</reference>
<dbReference type="RefSeq" id="NP_001245938.1">
    <property type="nucleotide sequence ID" value="NM_001259009.2"/>
</dbReference>
<dbReference type="DNASU" id="318843"/>
<protein>
    <submittedName>
        <fullName evidence="5">Uncharacterized protein, isoform B</fullName>
    </submittedName>
    <submittedName>
        <fullName evidence="6">Uncharacterized protein, isoform C</fullName>
    </submittedName>
</protein>
<reference evidence="6" key="11">
    <citation type="journal article" date="2015" name="G3 (Bethesda)">
        <title>Gene Model Annotations for Drosophila melanogaster: The Rule-Benders.</title>
        <authorList>
            <consortium name="FlyBase Consortium"/>
            <person name="Crosby M.A."/>
            <person name="Gramates L.S."/>
            <person name="Dos Santos G."/>
            <person name="Matthews B.B."/>
            <person name="St Pierre S.E."/>
            <person name="Zhou P."/>
            <person name="Schroeder A.J."/>
            <person name="Falls K."/>
            <person name="Emmert D.B."/>
            <person name="Russo S.M."/>
            <person name="Gelbart W.M."/>
            <person name="null"/>
        </authorList>
    </citation>
    <scope>NUCLEOTIDE SEQUENCE</scope>
</reference>
<dbReference type="PANTHER" id="PTHR14905:SF7">
    <property type="entry name" value="VON WILLEBRAND FACTOR A DOMAIN-CONTAINING PROTEIN 7"/>
    <property type="match status" value="1"/>
</dbReference>
<name>M9PCI1_DROME</name>
<dbReference type="VEuPathDB" id="VectorBase:FBgn0263256"/>
<keyword evidence="2" id="KW-0472">Membrane</keyword>
<feature type="signal peptide" evidence="3">
    <location>
        <begin position="1"/>
        <end position="24"/>
    </location>
</feature>
<evidence type="ECO:0000256" key="1">
    <source>
        <dbReference type="SAM" id="MobiDB-lite"/>
    </source>
</evidence>
<dbReference type="FlyBase" id="FBgn0263256">
    <property type="gene designation" value="CG43394"/>
</dbReference>
<feature type="region of interest" description="Disordered" evidence="1">
    <location>
        <begin position="622"/>
        <end position="643"/>
    </location>
</feature>
<reference evidence="6 8" key="5">
    <citation type="journal article" date="2002" name="Genome Biol.">
        <title>Heterochromatic sequences in a Drosophila whole-genome shotgun assembly.</title>
        <authorList>
            <person name="Hoskins R.A."/>
            <person name="Smith C.D."/>
            <person name="Carlson J.W."/>
            <person name="Carvalho A.B."/>
            <person name="Halpern A."/>
            <person name="Kaminker J.S."/>
            <person name="Kennedy C."/>
            <person name="Mungall C.J."/>
            <person name="Sullivan B.A."/>
            <person name="Sutton G.G."/>
            <person name="Yasuhara J.C."/>
            <person name="Wakimoto B.T."/>
            <person name="Myers E.W."/>
            <person name="Celniker S.E."/>
            <person name="Rubin G.M."/>
            <person name="Karpen G.H."/>
        </authorList>
    </citation>
    <scope>NUCLEOTIDE SEQUENCE [LARGE SCALE GENOMIC DNA]</scope>
    <source>
        <strain evidence="8">Berkeley</strain>
    </source>
</reference>
<accession>M9PCI1</accession>
<dbReference type="AlphaFoldDB" id="M9PCI1"/>
<feature type="region of interest" description="Disordered" evidence="1">
    <location>
        <begin position="196"/>
        <end position="222"/>
    </location>
</feature>
<dbReference type="OMA" id="NVFIRAE"/>
<reference evidence="6" key="7">
    <citation type="submission" date="2006-08" db="EMBL/GenBank/DDBJ databases">
        <authorList>
            <person name="Celniker S."/>
            <person name="Carlson J."/>
            <person name="Wan K."/>
            <person name="Frise E."/>
            <person name="Hoskins R."/>
            <person name="Park S."/>
            <person name="Svirskas R."/>
            <person name="Rubin G."/>
        </authorList>
    </citation>
    <scope>NUCLEOTIDE SEQUENCE</scope>
</reference>
<dbReference type="Proteomes" id="UP000000803">
    <property type="component" value="Chromosome 2L"/>
</dbReference>
<evidence type="ECO:0000256" key="3">
    <source>
        <dbReference type="SAM" id="SignalP"/>
    </source>
</evidence>
<reference evidence="6 8" key="6">
    <citation type="journal article" date="2005" name="PLoS Comput. Biol.">
        <title>Combined evidence annotation of transposable elements in genome sequences.</title>
        <authorList>
            <person name="Quesneville H."/>
            <person name="Bergman C.M."/>
            <person name="Andrieu O."/>
            <person name="Autard D."/>
            <person name="Nouaud D."/>
            <person name="Ashburner M."/>
            <person name="Anxolabehere D."/>
        </authorList>
    </citation>
    <scope>NUCLEOTIDE SEQUENCE [LARGE SCALE GENOMIC DNA]</scope>
    <source>
        <strain evidence="8">Berkeley</strain>
    </source>
</reference>
<feature type="transmembrane region" description="Helical" evidence="2">
    <location>
        <begin position="900"/>
        <end position="924"/>
    </location>
</feature>
<organism evidence="6 8">
    <name type="scientific">Drosophila melanogaster</name>
    <name type="common">Fruit fly</name>
    <dbReference type="NCBI Taxonomy" id="7227"/>
    <lineage>
        <taxon>Eukaryota</taxon>
        <taxon>Metazoa</taxon>
        <taxon>Ecdysozoa</taxon>
        <taxon>Arthropoda</taxon>
        <taxon>Hexapoda</taxon>
        <taxon>Insecta</taxon>
        <taxon>Pterygota</taxon>
        <taxon>Neoptera</taxon>
        <taxon>Endopterygota</taxon>
        <taxon>Diptera</taxon>
        <taxon>Brachycera</taxon>
        <taxon>Muscomorpha</taxon>
        <taxon>Ephydroidea</taxon>
        <taxon>Drosophilidae</taxon>
        <taxon>Drosophila</taxon>
        <taxon>Sophophora</taxon>
    </lineage>
</organism>
<evidence type="ECO:0000256" key="2">
    <source>
        <dbReference type="SAM" id="Phobius"/>
    </source>
</evidence>
<dbReference type="OrthoDB" id="6610237at2759"/>
<dbReference type="AGR" id="FB:FBgn0263256"/>
<reference evidence="8" key="2">
    <citation type="journal article" date="2002" name="Genome Biol.">
        <title>Finishing a whole-genome shotgun: release 3 of the Drosophila melanogaster euchromatic genome sequence.</title>
        <authorList>
            <person name="Celniker S.E."/>
            <person name="Wheeler D.A."/>
            <person name="Kronmiller B."/>
            <person name="Carlson J.W."/>
            <person name="Halpern A."/>
            <person name="Patel S."/>
            <person name="Adams M."/>
            <person name="Champe M."/>
            <person name="Dugan S.P."/>
            <person name="Frise E."/>
            <person name="Hodgson A."/>
            <person name="George R.A."/>
            <person name="Hoskins R.A."/>
            <person name="Laverty T."/>
            <person name="Muzny D.M."/>
            <person name="Nelson C.R."/>
            <person name="Pacleb J.M."/>
            <person name="Park S."/>
            <person name="Pfeiffer B.D."/>
            <person name="Richards S."/>
            <person name="Sodergren E.J."/>
            <person name="Svirskas R."/>
            <person name="Tabor P.E."/>
            <person name="Wan K."/>
            <person name="Stapleton M."/>
            <person name="Sutton G.G."/>
            <person name="Venter C."/>
            <person name="Weinstock G."/>
            <person name="Scherer S.E."/>
            <person name="Myers E.W."/>
            <person name="Gibbs R.A."/>
            <person name="Rubin G.M."/>
        </authorList>
    </citation>
    <scope>NUCLEOTIDE SEQUENCE [LARGE SCALE GENOMIC DNA]</scope>
    <source>
        <strain evidence="8">Berkeley</strain>
    </source>
</reference>
<dbReference type="ExpressionAtlas" id="M9PCI1">
    <property type="expression patterns" value="baseline and differential"/>
</dbReference>
<feature type="domain" description="VWA7 Ig-like" evidence="4">
    <location>
        <begin position="696"/>
        <end position="778"/>
    </location>
</feature>
<reference evidence="6" key="14">
    <citation type="submission" date="2022-11" db="EMBL/GenBank/DDBJ databases">
        <authorList>
            <consortium name="FlyBase"/>
        </authorList>
    </citation>
    <scope>NUCLEOTIDE SEQUENCE</scope>
</reference>
<dbReference type="InterPro" id="IPR052577">
    <property type="entry name" value="VWA7"/>
</dbReference>
<feature type="region of interest" description="Disordered" evidence="1">
    <location>
        <begin position="97"/>
        <end position="117"/>
    </location>
</feature>
<dbReference type="Bgee" id="FBgn0263256">
    <property type="expression patterns" value="Expressed in dorsal appendage forming follicle cell in ovary and 134 other cell types or tissues"/>
</dbReference>
<feature type="compositionally biased region" description="Basic and acidic residues" evidence="1">
    <location>
        <begin position="156"/>
        <end position="169"/>
    </location>
</feature>
<reference evidence="6" key="10">
    <citation type="journal article" date="2015" name="G3 (Bethesda)">
        <title>Gene Model Annotations for Drosophila melanogaster: Impact of High-Throughput Data.</title>
        <authorList>
            <consortium name="FlyBase Consortium"/>
            <person name="Matthews B.B."/>
            <person name="Dos Santos G."/>
            <person name="Crosby M.A."/>
            <person name="Emmert D.B."/>
            <person name="St Pierre S.E."/>
            <person name="Gramates L.S."/>
            <person name="Zhou P."/>
            <person name="Schroeder A.J."/>
            <person name="Falls K."/>
            <person name="Strelets V."/>
            <person name="Russo S.M."/>
            <person name="Gelbart W.M."/>
            <person name="null"/>
        </authorList>
    </citation>
    <scope>NUCLEOTIDE SEQUENCE</scope>
</reference>
<feature type="region of interest" description="Disordered" evidence="1">
    <location>
        <begin position="256"/>
        <end position="300"/>
    </location>
</feature>
<dbReference type="BioGRID-ORCS" id="318843">
    <property type="hits" value="0 hits in 1 CRISPR screen"/>
</dbReference>
<evidence type="ECO:0000313" key="5">
    <source>
        <dbReference type="EMBL" id="AFH03612.1"/>
    </source>
</evidence>
<dbReference type="EMBL" id="AE014134">
    <property type="protein sequence ID" value="AGB92761.1"/>
    <property type="molecule type" value="Genomic_DNA"/>
</dbReference>
<sequence>MILRTHLWLGVLLAALLLNTVVSGEDEDYGGEMIGSSLGGNDEIYDPAQLEAEVEKEMEQHRNSLEEDQTESSQVMELEVSTMRPMESRMNTMAPYSGENSSAEMIDDASTQKRVSKVDKPARDYYYEDAPEDEMVASTTAKVATTMIPEYVRQAKAERFPQRDQEHTSTDYIEEDATKSVDEEPPADQFYRVEQHEPIPQAQVQQLPSRDKPKPFEYSSEDDYYDEHAEAKTTTTSTSTTQAPLPILRARFGGFPWATTQAPSPPTTSSTSSTTTTSTTTTTTTTSTTTTPSPRKQPKHIQVTGGLKPELLPADQLRNYIKDVYIRMPLAVIVDPSSASLEQAKRLYIDALQDKNIDIKIVLVTLNAAGAPSAFSFNNTREFIAGLNSTKEHEGGNSFVGVLHAAELVPYDSAVFISTAVIPPHTELVQDAAITLLKKRIRLFLLWYGERSGSENETEDAVGGILGEVAIRSGGEIIHIVSTEHGQHIAGNTLTLVADAYQGSQELDLPVDTTLSSLHVRIDANMRRATMETPNGEINLKKLAKFGGVNVTETLNNQELDAYVPLNKLRRASIFKLKLQPELHDKYNVFVRAERKADVFLGDIIKRIDSYYKTGQTKAKSAKLQFPDKEKDTEKLEEDVDSPKNEIETFSEQEIQSSPNLNQTLLAPSTGQSRSTLNAMLLQRCGTKIELGIESKLLVMAGQTATLLFEVTNMKTETVYSTIQVTDERRFLVQLNPTRLSLRAQETATVRLTVLVPTGTAQGTTDRITFTNYGRETSTLAVNLKVVTSIDAQDSTGPTLSWEFGSRCDYLTPESQNCGERFWTVDVTAQDWQSGMMRLQASPPEGLFYRNYYTAGSTEPLKATYMASCCEPKVSLIAFDAAGNQRSLTIDVRDVYLNEAAIAAICLGVILLILLIAALIWSIVWCCRRRKTTLELPTYRSHSTRSME</sequence>
<dbReference type="eggNOG" id="ENOG502SAKK">
    <property type="taxonomic scope" value="Eukaryota"/>
</dbReference>
<dbReference type="SMR" id="M9PCI1"/>
<reference evidence="8" key="3">
    <citation type="journal article" date="2002" name="Genome Biol.">
        <title>Annotation of the Drosophila melanogaster euchromatic genome: a systematic review.</title>
        <authorList>
            <person name="Misra S."/>
            <person name="Crosby M.A."/>
            <person name="Mungall C.J."/>
            <person name="Matthews B.B."/>
            <person name="Campbell K.S."/>
            <person name="Hradecky P."/>
            <person name="Huang Y."/>
            <person name="Kaminker J.S."/>
            <person name="Millburn G.H."/>
            <person name="Prochnik S.E."/>
            <person name="Smith C.D."/>
            <person name="Tupy J.L."/>
            <person name="Whitfied E.J."/>
            <person name="Bayraktaroglu L."/>
            <person name="Berman B.P."/>
            <person name="Bettencourt B.R."/>
            <person name="Celniker S.E."/>
            <person name="de Grey A.D."/>
            <person name="Drysdale R.A."/>
            <person name="Harris N.L."/>
            <person name="Richter J."/>
            <person name="Russo S."/>
            <person name="Schroeder A.J."/>
            <person name="Shu S.Q."/>
            <person name="Stapleton M."/>
            <person name="Yamada C."/>
            <person name="Ashburner M."/>
            <person name="Gelbart W.M."/>
            <person name="Rubin G.M."/>
            <person name="Lewis S.E."/>
        </authorList>
    </citation>
    <scope>GENOME REANNOTATION</scope>
    <source>
        <strain evidence="8">Berkeley</strain>
    </source>
</reference>
<reference evidence="6 8" key="8">
    <citation type="journal article" date="2007" name="Science">
        <title>The Release 5.1 annotation of Drosophila melanogaster heterochromatin.</title>
        <authorList>
            <person name="Smith C.D."/>
            <person name="Shu S."/>
            <person name="Mungall C.J."/>
            <person name="Karpen G.H."/>
        </authorList>
    </citation>
    <scope>NUCLEOTIDE SEQUENCE [LARGE SCALE GENOMIC DNA]</scope>
    <source>
        <strain evidence="8">Berkeley</strain>
    </source>
</reference>
<keyword evidence="2" id="KW-1133">Transmembrane helix</keyword>
<gene>
    <name evidence="6" type="primary">Dmel\CG43394</name>
    <name evidence="6" type="synonym">BcDNA:RE27850</name>
    <name evidence="6" type="synonym">CG31607</name>
    <name evidence="6" type="synonym">CG31900</name>
    <name evidence="6 7" type="ORF">CG43394</name>
    <name evidence="6" type="ORF">Dmel_CG43394</name>
</gene>
<reference evidence="6 8" key="1">
    <citation type="journal article" date="2000" name="Science">
        <title>The genome sequence of Drosophila melanogaster.</title>
        <authorList>
            <person name="Adams M.D."/>
            <person name="Celniker S.E."/>
            <person name="Holt R.A."/>
            <person name="Evans C.A."/>
            <person name="Gocayne J.D."/>
            <person name="Amanatides P.G."/>
            <person name="Scherer S.E."/>
            <person name="Li P.W."/>
            <person name="Hoskins R.A."/>
            <person name="Galle R.F."/>
            <person name="George R.A."/>
            <person name="Lewis S.E."/>
            <person name="Richards S."/>
            <person name="Ashburner M."/>
            <person name="Henderson S.N."/>
            <person name="Sutton G.G."/>
            <person name="Wortman J.R."/>
            <person name="Yandell M.D."/>
            <person name="Zhang Q."/>
            <person name="Chen L.X."/>
            <person name="Brandon R.C."/>
            <person name="Rogers Y.H."/>
            <person name="Blazej R.G."/>
            <person name="Champe M."/>
            <person name="Pfeiffer B.D."/>
            <person name="Wan K.H."/>
            <person name="Doyle C."/>
            <person name="Baxter E.G."/>
            <person name="Helt G."/>
            <person name="Nelson C.R."/>
            <person name="Gabor G.L."/>
            <person name="Abril J.F."/>
            <person name="Agbayani A."/>
            <person name="An H.J."/>
            <person name="Andrews-Pfannkoch C."/>
            <person name="Baldwin D."/>
            <person name="Ballew R.M."/>
            <person name="Basu A."/>
            <person name="Baxendale J."/>
            <person name="Bayraktaroglu L."/>
            <person name="Beasley E.M."/>
            <person name="Beeson K.Y."/>
            <person name="Benos P.V."/>
            <person name="Berman B.P."/>
            <person name="Bhandari D."/>
            <person name="Bolshakov S."/>
            <person name="Borkova D."/>
            <person name="Botchan M.R."/>
            <person name="Bouck J."/>
            <person name="Brokstein P."/>
            <person name="Brottier P."/>
            <person name="Burtis K.C."/>
            <person name="Busam D.A."/>
            <person name="Butler H."/>
            <person name="Cadieu E."/>
            <person name="Center A."/>
            <person name="Chandra I."/>
            <person name="Cherry J.M."/>
            <person name="Cawley S."/>
            <person name="Dahlke C."/>
            <person name="Davenport L.B."/>
            <person name="Davies P."/>
            <person name="de Pablos B."/>
            <person name="Delcher A."/>
            <person name="Deng Z."/>
            <person name="Mays A.D."/>
            <person name="Dew I."/>
            <person name="Dietz S.M."/>
            <person name="Dodson K."/>
            <person name="Doup L.E."/>
            <person name="Downes M."/>
            <person name="Dugan-Rocha S."/>
            <person name="Dunkov B.C."/>
            <person name="Dunn P."/>
            <person name="Durbin K.J."/>
            <person name="Evangelista C.C."/>
            <person name="Ferraz C."/>
            <person name="Ferriera S."/>
            <person name="Fleischmann W."/>
            <person name="Fosler C."/>
            <person name="Gabrielian A.E."/>
            <person name="Garg N.S."/>
            <person name="Gelbart W.M."/>
            <person name="Glasser K."/>
            <person name="Glodek A."/>
            <person name="Gong F."/>
            <person name="Gorrell J.H."/>
            <person name="Gu Z."/>
            <person name="Guan P."/>
            <person name="Harris M."/>
            <person name="Harris N.L."/>
            <person name="Harvey D."/>
            <person name="Heiman T.J."/>
            <person name="Hernandez J.R."/>
            <person name="Houck J."/>
            <person name="Hostin D."/>
            <person name="Houston K.A."/>
            <person name="Howland T.J."/>
            <person name="Wei M.H."/>
            <person name="Ibegwam C."/>
            <person name="Jalali M."/>
            <person name="Kalush F."/>
            <person name="Karpen G.H."/>
            <person name="Ke Z."/>
            <person name="Kennison J.A."/>
            <person name="Ketchum K.A."/>
            <person name="Kimmel B.E."/>
            <person name="Kodira C.D."/>
            <person name="Kraft C."/>
            <person name="Kravitz S."/>
            <person name="Kulp D."/>
            <person name="Lai Z."/>
            <person name="Lasko P."/>
            <person name="Lei Y."/>
            <person name="Levitsky A.A."/>
            <person name="Li J."/>
            <person name="Li Z."/>
            <person name="Liang Y."/>
            <person name="Lin X."/>
            <person name="Liu X."/>
            <person name="Mattei B."/>
            <person name="McIntosh T.C."/>
            <person name="McLeod M.P."/>
            <person name="McPherson D."/>
            <person name="Merkulov G."/>
            <person name="Milshina N.V."/>
            <person name="Mobarry C."/>
            <person name="Morris J."/>
            <person name="Moshrefi A."/>
            <person name="Mount S.M."/>
            <person name="Moy M."/>
            <person name="Murphy B."/>
            <person name="Murphy L."/>
            <person name="Muzny D.M."/>
            <person name="Nelson D.L."/>
            <person name="Nelson D.R."/>
            <person name="Nelson K.A."/>
            <person name="Nixon K."/>
            <person name="Nusskern D.R."/>
            <person name="Pacleb J.M."/>
            <person name="Palazzolo M."/>
            <person name="Pittman G.S."/>
            <person name="Pan S."/>
            <person name="Pollard J."/>
            <person name="Puri V."/>
            <person name="Reese M.G."/>
            <person name="Reinert K."/>
            <person name="Remington K."/>
            <person name="Saunders R.D."/>
            <person name="Scheeler F."/>
            <person name="Shen H."/>
            <person name="Shue B.C."/>
            <person name="Siden-Kiamos I."/>
            <person name="Simpson M."/>
            <person name="Skupski M.P."/>
            <person name="Smith T."/>
            <person name="Spier E."/>
            <person name="Spradling A.C."/>
            <person name="Stapleton M."/>
            <person name="Strong R."/>
            <person name="Sun E."/>
            <person name="Svirskas R."/>
            <person name="Tector C."/>
            <person name="Turner R."/>
            <person name="Venter E."/>
            <person name="Wang A.H."/>
            <person name="Wang X."/>
            <person name="Wang Z.Y."/>
            <person name="Wassarman D.A."/>
            <person name="Weinstock G.M."/>
            <person name="Weissenbach J."/>
            <person name="Williams S.M."/>
            <person name="WoodageT"/>
            <person name="Worley K.C."/>
            <person name="Wu D."/>
            <person name="Yang S."/>
            <person name="Yao Q.A."/>
            <person name="Ye J."/>
            <person name="Yeh R.F."/>
            <person name="Zaveri J.S."/>
            <person name="Zhan M."/>
            <person name="Zhang G."/>
            <person name="Zhao Q."/>
            <person name="Zheng L."/>
            <person name="Zheng X.H."/>
            <person name="Zhong F.N."/>
            <person name="Zhong W."/>
            <person name="Zhou X."/>
            <person name="Zhu S."/>
            <person name="Zhu X."/>
            <person name="Smith H.O."/>
            <person name="Gibbs R.A."/>
            <person name="Myers E.W."/>
            <person name="Rubin G.M."/>
            <person name="Venter J.C."/>
        </authorList>
    </citation>
    <scope>NUCLEOTIDE SEQUENCE [LARGE SCALE GENOMIC DNA]</scope>
    <source>
        <strain evidence="8">Berkeley</strain>
    </source>
</reference>
<evidence type="ECO:0000313" key="6">
    <source>
        <dbReference type="EMBL" id="AGB92761.1"/>
    </source>
</evidence>
<evidence type="ECO:0000313" key="7">
    <source>
        <dbReference type="FlyBase" id="FBgn0263256"/>
    </source>
</evidence>
<evidence type="ECO:0000313" key="8">
    <source>
        <dbReference type="Proteomes" id="UP000000803"/>
    </source>
</evidence>
<reference evidence="6" key="13">
    <citation type="submission" date="2022-11" db="EMBL/GenBank/DDBJ databases">
        <title>Drosophila melanogaster release 4 sequence.</title>
        <authorList>
            <consortium name="Berkeley Drosophila Genome Project"/>
            <person name="Celniker S."/>
            <person name="Carlson J."/>
            <person name="Wan K."/>
            <person name="Pfeiffer B."/>
            <person name="Frise E."/>
            <person name="George R."/>
            <person name="Hoskins R."/>
            <person name="Stapleton M."/>
            <person name="Pacleb J."/>
            <person name="Park S."/>
            <person name="Svirskas R."/>
            <person name="Smith E."/>
            <person name="Yu C."/>
            <person name="Rubin G."/>
        </authorList>
    </citation>
    <scope>NUCLEOTIDE SEQUENCE</scope>
</reference>
<proteinExistence type="predicted"/>
<keyword evidence="8" id="KW-1185">Reference proteome</keyword>
<dbReference type="Pfam" id="PF23619">
    <property type="entry name" value="Ig_VWA7"/>
    <property type="match status" value="1"/>
</dbReference>
<evidence type="ECO:0000259" key="4">
    <source>
        <dbReference type="Pfam" id="PF23619"/>
    </source>
</evidence>
<dbReference type="InterPro" id="IPR057615">
    <property type="entry name" value="Ig_VWA7"/>
</dbReference>
<dbReference type="InParanoid" id="M9PCI1"/>
<dbReference type="HOGENOM" id="CLU_310407_0_0_1"/>
<dbReference type="STRING" id="7227.FBpp0300618"/>
<dbReference type="RefSeq" id="NP_001260225.1">
    <property type="nucleotide sequence ID" value="NM_001273296.2"/>
</dbReference>